<feature type="region of interest" description="Disordered" evidence="1">
    <location>
        <begin position="78"/>
        <end position="101"/>
    </location>
</feature>
<dbReference type="OrthoDB" id="10250320at2759"/>
<evidence type="ECO:0000256" key="1">
    <source>
        <dbReference type="SAM" id="MobiDB-lite"/>
    </source>
</evidence>
<reference evidence="2 3" key="1">
    <citation type="journal article" date="2015" name="Sci. Rep.">
        <title>Chromosome-level genome map provides insights into diverse defense mechanisms in the medicinal fungus Ganoderma sinense.</title>
        <authorList>
            <person name="Zhu Y."/>
            <person name="Xu J."/>
            <person name="Sun C."/>
            <person name="Zhou S."/>
            <person name="Xu H."/>
            <person name="Nelson D.R."/>
            <person name="Qian J."/>
            <person name="Song J."/>
            <person name="Luo H."/>
            <person name="Xiang L."/>
            <person name="Li Y."/>
            <person name="Xu Z."/>
            <person name="Ji A."/>
            <person name="Wang L."/>
            <person name="Lu S."/>
            <person name="Hayward A."/>
            <person name="Sun W."/>
            <person name="Li X."/>
            <person name="Schwartz D.C."/>
            <person name="Wang Y."/>
            <person name="Chen S."/>
        </authorList>
    </citation>
    <scope>NUCLEOTIDE SEQUENCE [LARGE SCALE GENOMIC DNA]</scope>
    <source>
        <strain evidence="2 3">ZZ0214-1</strain>
    </source>
</reference>
<evidence type="ECO:0000313" key="2">
    <source>
        <dbReference type="EMBL" id="PIL32902.1"/>
    </source>
</evidence>
<keyword evidence="3" id="KW-1185">Reference proteome</keyword>
<protein>
    <submittedName>
        <fullName evidence="2">Uncharacterized protein</fullName>
    </submittedName>
</protein>
<sequence length="109" mass="12137">MSMSEPYHPASLLPRSFHNHELLTLMYQPVLDGMISPIAVQTTRAIVVQLGRTTPNLSRPSTTWCLSADVWFCIAGGGRKGGSHDSRRSHESPAFGKPRVARQHFLPER</sequence>
<comment type="caution">
    <text evidence="2">The sequence shown here is derived from an EMBL/GenBank/DDBJ whole genome shotgun (WGS) entry which is preliminary data.</text>
</comment>
<gene>
    <name evidence="2" type="ORF">GSI_05020</name>
</gene>
<name>A0A2G8SGM1_9APHY</name>
<proteinExistence type="predicted"/>
<feature type="compositionally biased region" description="Basic and acidic residues" evidence="1">
    <location>
        <begin position="82"/>
        <end position="91"/>
    </location>
</feature>
<dbReference type="Proteomes" id="UP000230002">
    <property type="component" value="Unassembled WGS sequence"/>
</dbReference>
<dbReference type="AlphaFoldDB" id="A0A2G8SGM1"/>
<dbReference type="EMBL" id="AYKW01000009">
    <property type="protein sequence ID" value="PIL32902.1"/>
    <property type="molecule type" value="Genomic_DNA"/>
</dbReference>
<organism evidence="2 3">
    <name type="scientific">Ganoderma sinense ZZ0214-1</name>
    <dbReference type="NCBI Taxonomy" id="1077348"/>
    <lineage>
        <taxon>Eukaryota</taxon>
        <taxon>Fungi</taxon>
        <taxon>Dikarya</taxon>
        <taxon>Basidiomycota</taxon>
        <taxon>Agaricomycotina</taxon>
        <taxon>Agaricomycetes</taxon>
        <taxon>Polyporales</taxon>
        <taxon>Polyporaceae</taxon>
        <taxon>Ganoderma</taxon>
    </lineage>
</organism>
<evidence type="ECO:0000313" key="3">
    <source>
        <dbReference type="Proteomes" id="UP000230002"/>
    </source>
</evidence>
<accession>A0A2G8SGM1</accession>